<dbReference type="EMBL" id="OX597822">
    <property type="protein sequence ID" value="CAI9727612.1"/>
    <property type="molecule type" value="Genomic_DNA"/>
</dbReference>
<proteinExistence type="predicted"/>
<gene>
    <name evidence="1" type="ORF">OCTVUL_1B010929</name>
</gene>
<keyword evidence="2" id="KW-1185">Reference proteome</keyword>
<name>A0AA36F7T0_OCTVU</name>
<dbReference type="Proteomes" id="UP001162480">
    <property type="component" value="Chromosome 9"/>
</dbReference>
<organism evidence="1 2">
    <name type="scientific">Octopus vulgaris</name>
    <name type="common">Common octopus</name>
    <dbReference type="NCBI Taxonomy" id="6645"/>
    <lineage>
        <taxon>Eukaryota</taxon>
        <taxon>Metazoa</taxon>
        <taxon>Spiralia</taxon>
        <taxon>Lophotrochozoa</taxon>
        <taxon>Mollusca</taxon>
        <taxon>Cephalopoda</taxon>
        <taxon>Coleoidea</taxon>
        <taxon>Octopodiformes</taxon>
        <taxon>Octopoda</taxon>
        <taxon>Incirrata</taxon>
        <taxon>Octopodidae</taxon>
        <taxon>Octopus</taxon>
    </lineage>
</organism>
<dbReference type="AlphaFoldDB" id="A0AA36F7T0"/>
<protein>
    <submittedName>
        <fullName evidence="1">Uncharacterized protein</fullName>
    </submittedName>
</protein>
<evidence type="ECO:0000313" key="2">
    <source>
        <dbReference type="Proteomes" id="UP001162480"/>
    </source>
</evidence>
<accession>A0AA36F7T0</accession>
<reference evidence="1" key="1">
    <citation type="submission" date="2023-08" db="EMBL/GenBank/DDBJ databases">
        <authorList>
            <person name="Alioto T."/>
            <person name="Alioto T."/>
            <person name="Gomez Garrido J."/>
        </authorList>
    </citation>
    <scope>NUCLEOTIDE SEQUENCE</scope>
</reference>
<evidence type="ECO:0000313" key="1">
    <source>
        <dbReference type="EMBL" id="CAI9727612.1"/>
    </source>
</evidence>
<sequence>MVNNKPETGKTKPVRRKFDIVKLNNRELSSLYASSILKHLQSITSDDQDMDKVLEHTSKPITGVAENTIEYSKMRHQDWFDDYDQGISQLIDAKRQASLSSVQNPRS</sequence>